<keyword evidence="2" id="KW-0238">DNA-binding</keyword>
<dbReference type="SUPFAM" id="SSF54909">
    <property type="entry name" value="Dimeric alpha+beta barrel"/>
    <property type="match status" value="1"/>
</dbReference>
<comment type="caution">
    <text evidence="5">The sequence shown here is derived from an EMBL/GenBank/DDBJ whole genome shotgun (WGS) entry which is preliminary data.</text>
</comment>
<evidence type="ECO:0000256" key="2">
    <source>
        <dbReference type="ARBA" id="ARBA00023125"/>
    </source>
</evidence>
<reference evidence="6" key="1">
    <citation type="journal article" date="2019" name="Int. J. Syst. Evol. Microbiol.">
        <title>The Global Catalogue of Microorganisms (GCM) 10K type strain sequencing project: providing services to taxonomists for standard genome sequencing and annotation.</title>
        <authorList>
            <consortium name="The Broad Institute Genomics Platform"/>
            <consortium name="The Broad Institute Genome Sequencing Center for Infectious Disease"/>
            <person name="Wu L."/>
            <person name="Ma J."/>
        </authorList>
    </citation>
    <scope>NUCLEOTIDE SEQUENCE [LARGE SCALE GENOMIC DNA]</scope>
    <source>
        <strain evidence="6">CCUG 63418</strain>
    </source>
</reference>
<dbReference type="Gene3D" id="3.30.70.920">
    <property type="match status" value="1"/>
</dbReference>
<dbReference type="InterPro" id="IPR036388">
    <property type="entry name" value="WH-like_DNA-bd_sf"/>
</dbReference>
<dbReference type="CDD" id="cd00090">
    <property type="entry name" value="HTH_ARSR"/>
    <property type="match status" value="1"/>
</dbReference>
<dbReference type="PRINTS" id="PR00033">
    <property type="entry name" value="HTHASNC"/>
</dbReference>
<gene>
    <name evidence="5" type="ORF">ACFQZS_11085</name>
</gene>
<evidence type="ECO:0000313" key="5">
    <source>
        <dbReference type="EMBL" id="MFD0750691.1"/>
    </source>
</evidence>
<dbReference type="RefSeq" id="WP_377100172.1">
    <property type="nucleotide sequence ID" value="NZ_JBHTHU010000006.1"/>
</dbReference>
<accession>A0ABW2Z1R3</accession>
<keyword evidence="3" id="KW-0804">Transcription</keyword>
<dbReference type="EMBL" id="JBHTHU010000006">
    <property type="protein sequence ID" value="MFD0750691.1"/>
    <property type="molecule type" value="Genomic_DNA"/>
</dbReference>
<evidence type="ECO:0000256" key="3">
    <source>
        <dbReference type="ARBA" id="ARBA00023163"/>
    </source>
</evidence>
<dbReference type="SUPFAM" id="SSF46785">
    <property type="entry name" value="Winged helix' DNA-binding domain"/>
    <property type="match status" value="1"/>
</dbReference>
<protein>
    <submittedName>
        <fullName evidence="5">Lrp/AsnC ligand binding domain-containing protein</fullName>
    </submittedName>
</protein>
<dbReference type="InterPro" id="IPR011991">
    <property type="entry name" value="ArsR-like_HTH"/>
</dbReference>
<dbReference type="InterPro" id="IPR000485">
    <property type="entry name" value="AsnC-type_HTH_dom"/>
</dbReference>
<evidence type="ECO:0000313" key="6">
    <source>
        <dbReference type="Proteomes" id="UP001596958"/>
    </source>
</evidence>
<evidence type="ECO:0000259" key="4">
    <source>
        <dbReference type="PROSITE" id="PS50956"/>
    </source>
</evidence>
<dbReference type="InterPro" id="IPR011008">
    <property type="entry name" value="Dimeric_a/b-barrel"/>
</dbReference>
<dbReference type="Gene3D" id="1.10.10.10">
    <property type="entry name" value="Winged helix-like DNA-binding domain superfamily/Winged helix DNA-binding domain"/>
    <property type="match status" value="1"/>
</dbReference>
<dbReference type="PANTHER" id="PTHR30154">
    <property type="entry name" value="LEUCINE-RESPONSIVE REGULATORY PROTEIN"/>
    <property type="match status" value="1"/>
</dbReference>
<dbReference type="PANTHER" id="PTHR30154:SF34">
    <property type="entry name" value="TRANSCRIPTIONAL REGULATOR AZLB"/>
    <property type="match status" value="1"/>
</dbReference>
<dbReference type="Pfam" id="PF13412">
    <property type="entry name" value="HTH_24"/>
    <property type="match status" value="1"/>
</dbReference>
<keyword evidence="6" id="KW-1185">Reference proteome</keyword>
<proteinExistence type="predicted"/>
<evidence type="ECO:0000256" key="1">
    <source>
        <dbReference type="ARBA" id="ARBA00023015"/>
    </source>
</evidence>
<name>A0ABW2Z1R3_9SPHI</name>
<organism evidence="5 6">
    <name type="scientific">Mucilaginibacter calamicampi</name>
    <dbReference type="NCBI Taxonomy" id="1302352"/>
    <lineage>
        <taxon>Bacteria</taxon>
        <taxon>Pseudomonadati</taxon>
        <taxon>Bacteroidota</taxon>
        <taxon>Sphingobacteriia</taxon>
        <taxon>Sphingobacteriales</taxon>
        <taxon>Sphingobacteriaceae</taxon>
        <taxon>Mucilaginibacter</taxon>
    </lineage>
</organism>
<dbReference type="InterPro" id="IPR036390">
    <property type="entry name" value="WH_DNA-bd_sf"/>
</dbReference>
<sequence>MSHRKAQNLEIDNLDIQILSILMKNATTPYTEIAKELIVSGGTIHVRMKKLEEMGVIKGASLEVDPQKLGYDITAFLGIFLEKGSQYNEAVKQLKTVKEIVELHYTTGSYSIFAKIICHDTTHLREVLNEQIQGVKGIQRTETFISLEESIKRQITLEQHDFGH</sequence>
<dbReference type="PROSITE" id="PS50956">
    <property type="entry name" value="HTH_ASNC_2"/>
    <property type="match status" value="1"/>
</dbReference>
<dbReference type="SMART" id="SM00344">
    <property type="entry name" value="HTH_ASNC"/>
    <property type="match status" value="1"/>
</dbReference>
<dbReference type="Pfam" id="PF01037">
    <property type="entry name" value="AsnC_trans_reg"/>
    <property type="match status" value="1"/>
</dbReference>
<feature type="domain" description="HTH asnC-type" evidence="4">
    <location>
        <begin position="11"/>
        <end position="72"/>
    </location>
</feature>
<dbReference type="InterPro" id="IPR019888">
    <property type="entry name" value="Tscrpt_reg_AsnC-like"/>
</dbReference>
<dbReference type="InterPro" id="IPR019887">
    <property type="entry name" value="Tscrpt_reg_AsnC/Lrp_C"/>
</dbReference>
<keyword evidence="1" id="KW-0805">Transcription regulation</keyword>
<dbReference type="Proteomes" id="UP001596958">
    <property type="component" value="Unassembled WGS sequence"/>
</dbReference>